<proteinExistence type="predicted"/>
<organism evidence="1 2">
    <name type="scientific">Giardia intestinalis</name>
    <name type="common">Giardia lamblia</name>
    <dbReference type="NCBI Taxonomy" id="5741"/>
    <lineage>
        <taxon>Eukaryota</taxon>
        <taxon>Metamonada</taxon>
        <taxon>Diplomonadida</taxon>
        <taxon>Hexamitidae</taxon>
        <taxon>Giardiinae</taxon>
        <taxon>Giardia</taxon>
    </lineage>
</organism>
<reference evidence="1 2" key="2">
    <citation type="journal article" date="2013" name="Genome Biol. Evol.">
        <title>Genome sequencing of Giardia lamblia genotypes A2 and B isolates (DH and GS) and comparative analysis with the genomes of genotypes A1 and E (WB and Pig).</title>
        <authorList>
            <person name="Adam R.D."/>
            <person name="Dahlstrom E.W."/>
            <person name="Martens C.A."/>
            <person name="Bruno D.P."/>
            <person name="Barbian K.D."/>
            <person name="Ricklefs S.M."/>
            <person name="Hernandez M.M."/>
            <person name="Narla N.P."/>
            <person name="Patel R.B."/>
            <person name="Porcella S.F."/>
            <person name="Nash T.E."/>
        </authorList>
    </citation>
    <scope>NUCLEOTIDE SEQUENCE [LARGE SCALE GENOMIC DNA]</scope>
    <source>
        <strain evidence="1 2">DH</strain>
    </source>
</reference>
<keyword evidence="1" id="KW-0489">Methyltransferase</keyword>
<gene>
    <name evidence="1" type="ORF">DHA2_154610</name>
</gene>
<dbReference type="VEuPathDB" id="GiardiaDB:DHA2_154610"/>
<dbReference type="GO" id="GO:0032259">
    <property type="term" value="P:methylation"/>
    <property type="evidence" value="ECO:0007669"/>
    <property type="project" value="UniProtKB-KW"/>
</dbReference>
<evidence type="ECO:0000313" key="2">
    <source>
        <dbReference type="Proteomes" id="UP000018320"/>
    </source>
</evidence>
<keyword evidence="1" id="KW-0808">Transferase</keyword>
<dbReference type="GO" id="GO:0008168">
    <property type="term" value="F:methyltransferase activity"/>
    <property type="evidence" value="ECO:0007669"/>
    <property type="project" value="UniProtKB-KW"/>
</dbReference>
<sequence length="46" mass="4933">MALGLLLHTSLHQKINVIESHSRDMQGSRVTGLCTVSTASSGKTYC</sequence>
<comment type="caution">
    <text evidence="1">The sequence shown here is derived from an EMBL/GenBank/DDBJ whole genome shotgun (WGS) entry which is preliminary data.</text>
</comment>
<protein>
    <submittedName>
        <fullName evidence="1">N2,N2-dimethylguanosine tRNA methyltransferase</fullName>
    </submittedName>
</protein>
<dbReference type="AlphaFoldDB" id="V6TFF0"/>
<accession>V6TFF0</accession>
<name>V6TFF0_GIAIN</name>
<reference evidence="2" key="1">
    <citation type="submission" date="2012-02" db="EMBL/GenBank/DDBJ databases">
        <title>Genome sequencing of Giardia lamblia Genotypes A2 and B isolates (DH and GS) and comparative analysis with the genomes of Genotypes A1 and E (WB and Pig).</title>
        <authorList>
            <person name="Adam R."/>
            <person name="Dahlstrom E."/>
            <person name="Martens C."/>
            <person name="Bruno D."/>
            <person name="Barbian K."/>
            <person name="Porcella S.F."/>
            <person name="Nash T."/>
        </authorList>
    </citation>
    <scope>NUCLEOTIDE SEQUENCE</scope>
    <source>
        <strain evidence="2">DH</strain>
    </source>
</reference>
<evidence type="ECO:0000313" key="1">
    <source>
        <dbReference type="EMBL" id="ESU37127.1"/>
    </source>
</evidence>
<dbReference type="Proteomes" id="UP000018320">
    <property type="component" value="Unassembled WGS sequence"/>
</dbReference>
<dbReference type="EMBL" id="AHGT01000033">
    <property type="protein sequence ID" value="ESU37127.1"/>
    <property type="molecule type" value="Genomic_DNA"/>
</dbReference>